<comment type="caution">
    <text evidence="14">The sequence shown here is derived from an EMBL/GenBank/DDBJ whole genome shotgun (WGS) entry which is preliminary data.</text>
</comment>
<dbReference type="InterPro" id="IPR044021">
    <property type="entry name" value="CrtO"/>
</dbReference>
<evidence type="ECO:0000313" key="15">
    <source>
        <dbReference type="Proteomes" id="UP000626786"/>
    </source>
</evidence>
<keyword evidence="15" id="KW-1185">Reference proteome</keyword>
<keyword evidence="5" id="KW-0732">Signal</keyword>
<dbReference type="GO" id="GO:0016746">
    <property type="term" value="F:acyltransferase activity"/>
    <property type="evidence" value="ECO:0007669"/>
    <property type="project" value="UniProtKB-KW"/>
</dbReference>
<evidence type="ECO:0000256" key="9">
    <source>
        <dbReference type="ARBA" id="ARBA00023588"/>
    </source>
</evidence>
<evidence type="ECO:0000256" key="13">
    <source>
        <dbReference type="SAM" id="Phobius"/>
    </source>
</evidence>
<evidence type="ECO:0000256" key="8">
    <source>
        <dbReference type="ARBA" id="ARBA00023315"/>
    </source>
</evidence>
<protein>
    <recommendedName>
        <fullName evidence="11">Glycosyl-4,4'-diaponeurosporenoate acyltransferase</fullName>
    </recommendedName>
</protein>
<dbReference type="Proteomes" id="UP000626786">
    <property type="component" value="Unassembled WGS sequence"/>
</dbReference>
<proteinExistence type="inferred from homology"/>
<feature type="transmembrane region" description="Helical" evidence="13">
    <location>
        <begin position="127"/>
        <end position="144"/>
    </location>
</feature>
<comment type="similarity">
    <text evidence="10">Belongs to the acyltransferase CrtO family.</text>
</comment>
<evidence type="ECO:0000256" key="10">
    <source>
        <dbReference type="ARBA" id="ARBA00023603"/>
    </source>
</evidence>
<gene>
    <name evidence="14" type="ORF">H9649_05275</name>
</gene>
<comment type="subcellular location">
    <subcellularLocation>
        <location evidence="1">Cell membrane</location>
        <topology evidence="1">Single-pass membrane protein</topology>
    </subcellularLocation>
</comment>
<evidence type="ECO:0000256" key="2">
    <source>
        <dbReference type="ARBA" id="ARBA00022475"/>
    </source>
</evidence>
<name>A0ABR8U7G9_9BACL</name>
<feature type="transmembrane region" description="Helical" evidence="13">
    <location>
        <begin position="6"/>
        <end position="30"/>
    </location>
</feature>
<evidence type="ECO:0000256" key="5">
    <source>
        <dbReference type="ARBA" id="ARBA00022729"/>
    </source>
</evidence>
<keyword evidence="6 13" id="KW-1133">Transmembrane helix</keyword>
<sequence length="170" mass="20593">MPFVELPLLWIALLDAVVWLLLHLVISIVIQRIPVYWFVRNDWLFRQFDWEQEGRIWQRLFKVKKWKGYIPDGTLFIRSGYDKRMLHGRDRTSLSLFLLESRRAEFVHWLTIVPSVLFFLWNPIWAAWINVGYAVLFNIPLIIIQRFNRPRLERLINVELVGNTRRDCET</sequence>
<dbReference type="RefSeq" id="WP_191693685.1">
    <property type="nucleotide sequence ID" value="NZ_JACSQN010000004.1"/>
</dbReference>
<evidence type="ECO:0000256" key="12">
    <source>
        <dbReference type="ARBA" id="ARBA00025324"/>
    </source>
</evidence>
<comment type="pathway">
    <text evidence="9">Carotenoid biosynthesis; staphyloxanthin biosynthesis; staphyloxanthin from farnesyl diphosphate: step 5/5.</text>
</comment>
<reference evidence="14 15" key="1">
    <citation type="submission" date="2020-08" db="EMBL/GenBank/DDBJ databases">
        <title>A Genomic Blueprint of the Chicken Gut Microbiome.</title>
        <authorList>
            <person name="Gilroy R."/>
            <person name="Ravi A."/>
            <person name="Getino M."/>
            <person name="Pursley I."/>
            <person name="Horton D.L."/>
            <person name="Alikhan N.-F."/>
            <person name="Baker D."/>
            <person name="Gharbi K."/>
            <person name="Hall N."/>
            <person name="Watson M."/>
            <person name="Adriaenssens E.M."/>
            <person name="Foster-Nyarko E."/>
            <person name="Jarju S."/>
            <person name="Secka A."/>
            <person name="Antonio M."/>
            <person name="Oren A."/>
            <person name="Chaudhuri R."/>
            <person name="La Ragione R.M."/>
            <person name="Hildebrand F."/>
            <person name="Pallen M.J."/>
        </authorList>
    </citation>
    <scope>NUCLEOTIDE SEQUENCE [LARGE SCALE GENOMIC DNA]</scope>
    <source>
        <strain evidence="14 15">Sa2YVA2</strain>
    </source>
</reference>
<keyword evidence="2" id="KW-1003">Cell membrane</keyword>
<evidence type="ECO:0000256" key="6">
    <source>
        <dbReference type="ARBA" id="ARBA00022989"/>
    </source>
</evidence>
<evidence type="ECO:0000256" key="4">
    <source>
        <dbReference type="ARBA" id="ARBA00022692"/>
    </source>
</evidence>
<evidence type="ECO:0000256" key="1">
    <source>
        <dbReference type="ARBA" id="ARBA00004162"/>
    </source>
</evidence>
<accession>A0ABR8U7G9</accession>
<keyword evidence="4 13" id="KW-0812">Transmembrane</keyword>
<evidence type="ECO:0000256" key="3">
    <source>
        <dbReference type="ARBA" id="ARBA00022679"/>
    </source>
</evidence>
<evidence type="ECO:0000256" key="11">
    <source>
        <dbReference type="ARBA" id="ARBA00023667"/>
    </source>
</evidence>
<dbReference type="EMBL" id="JACSQN010000004">
    <property type="protein sequence ID" value="MBD7983981.1"/>
    <property type="molecule type" value="Genomic_DNA"/>
</dbReference>
<keyword evidence="3" id="KW-0808">Transferase</keyword>
<comment type="function">
    <text evidence="12">Catalyzes the acylation of glycosyl-4,4'-diaponeurosporenoate, i.e. the esterification of glucose at the C6'' position with the carboxyl group of the C(15) fatty acid 12-methyltetradecanoic acid, to yield staphyloxanthin. This is the last step in the biosynthesis of this orange pigment, present in most staphylococci strains.</text>
</comment>
<keyword evidence="7 13" id="KW-0472">Membrane</keyword>
<evidence type="ECO:0000256" key="7">
    <source>
        <dbReference type="ARBA" id="ARBA00023136"/>
    </source>
</evidence>
<evidence type="ECO:0000313" key="14">
    <source>
        <dbReference type="EMBL" id="MBD7983981.1"/>
    </source>
</evidence>
<keyword evidence="8 14" id="KW-0012">Acyltransferase</keyword>
<organism evidence="14 15">
    <name type="scientific">Sporosarcina quadrami</name>
    <dbReference type="NCBI Taxonomy" id="2762234"/>
    <lineage>
        <taxon>Bacteria</taxon>
        <taxon>Bacillati</taxon>
        <taxon>Bacillota</taxon>
        <taxon>Bacilli</taxon>
        <taxon>Bacillales</taxon>
        <taxon>Caryophanaceae</taxon>
        <taxon>Sporosarcina</taxon>
    </lineage>
</organism>
<dbReference type="Pfam" id="PF18927">
    <property type="entry name" value="CrtO"/>
    <property type="match status" value="1"/>
</dbReference>